<feature type="non-terminal residue" evidence="4">
    <location>
        <position position="1"/>
    </location>
</feature>
<protein>
    <submittedName>
        <fullName evidence="4">SSBP3 protein</fullName>
    </submittedName>
</protein>
<organism evidence="4 5">
    <name type="scientific">Atractosteus spatula</name>
    <name type="common">Alligator gar</name>
    <name type="synonym">Lepisosteus spatula</name>
    <dbReference type="NCBI Taxonomy" id="7917"/>
    <lineage>
        <taxon>Eukaryota</taxon>
        <taxon>Metazoa</taxon>
        <taxon>Chordata</taxon>
        <taxon>Craniata</taxon>
        <taxon>Vertebrata</taxon>
        <taxon>Euteleostomi</taxon>
        <taxon>Actinopterygii</taxon>
        <taxon>Neopterygii</taxon>
        <taxon>Holostei</taxon>
        <taxon>Semionotiformes</taxon>
        <taxon>Lepisosteidae</taxon>
        <taxon>Atractosteus</taxon>
    </lineage>
</organism>
<evidence type="ECO:0000313" key="4">
    <source>
        <dbReference type="EMBL" id="MBN3313242.1"/>
    </source>
</evidence>
<dbReference type="AlphaFoldDB" id="A0A8J7NH25"/>
<evidence type="ECO:0000313" key="5">
    <source>
        <dbReference type="Proteomes" id="UP000736164"/>
    </source>
</evidence>
<keyword evidence="5" id="KW-1185">Reference proteome</keyword>
<feature type="region of interest" description="Disordered" evidence="3">
    <location>
        <begin position="546"/>
        <end position="597"/>
    </location>
</feature>
<dbReference type="InterPro" id="IPR008116">
    <property type="entry name" value="SSDP_DNA-bd"/>
</dbReference>
<keyword evidence="2" id="KW-0539">Nucleus</keyword>
<feature type="compositionally biased region" description="Low complexity" evidence="3">
    <location>
        <begin position="556"/>
        <end position="574"/>
    </location>
</feature>
<evidence type="ECO:0000256" key="2">
    <source>
        <dbReference type="ARBA" id="ARBA00023242"/>
    </source>
</evidence>
<feature type="region of interest" description="Disordered" evidence="3">
    <location>
        <begin position="406"/>
        <end position="478"/>
    </location>
</feature>
<accession>A0A8J7NH25</accession>
<feature type="region of interest" description="Disordered" evidence="3">
    <location>
        <begin position="270"/>
        <end position="308"/>
    </location>
</feature>
<feature type="compositionally biased region" description="Pro residues" evidence="3">
    <location>
        <begin position="578"/>
        <end position="588"/>
    </location>
</feature>
<dbReference type="GO" id="GO:0005634">
    <property type="term" value="C:nucleus"/>
    <property type="evidence" value="ECO:0007669"/>
    <property type="project" value="UniProtKB-SubCell"/>
</dbReference>
<dbReference type="GO" id="GO:0003697">
    <property type="term" value="F:single-stranded DNA binding"/>
    <property type="evidence" value="ECO:0007669"/>
    <property type="project" value="InterPro"/>
</dbReference>
<feature type="compositionally biased region" description="Basic and acidic residues" evidence="3">
    <location>
        <begin position="272"/>
        <end position="289"/>
    </location>
</feature>
<evidence type="ECO:0000256" key="1">
    <source>
        <dbReference type="ARBA" id="ARBA00004123"/>
    </source>
</evidence>
<feature type="compositionally biased region" description="Pro residues" evidence="3">
    <location>
        <begin position="424"/>
        <end position="437"/>
    </location>
</feature>
<evidence type="ECO:0000256" key="3">
    <source>
        <dbReference type="SAM" id="MobiDB-lite"/>
    </source>
</evidence>
<comment type="subcellular location">
    <subcellularLocation>
        <location evidence="1">Nucleus</location>
    </subcellularLocation>
</comment>
<dbReference type="PRINTS" id="PR01743">
    <property type="entry name" value="SSDNABINDING"/>
</dbReference>
<proteinExistence type="predicted"/>
<feature type="non-terminal residue" evidence="4">
    <location>
        <position position="753"/>
    </location>
</feature>
<dbReference type="Proteomes" id="UP000736164">
    <property type="component" value="Unassembled WGS sequence"/>
</dbReference>
<reference evidence="4" key="1">
    <citation type="journal article" date="2021" name="Cell">
        <title>Tracing the genetic footprints of vertebrate landing in non-teleost ray-finned fishes.</title>
        <authorList>
            <person name="Bi X."/>
            <person name="Wang K."/>
            <person name="Yang L."/>
            <person name="Pan H."/>
            <person name="Jiang H."/>
            <person name="Wei Q."/>
            <person name="Fang M."/>
            <person name="Yu H."/>
            <person name="Zhu C."/>
            <person name="Cai Y."/>
            <person name="He Y."/>
            <person name="Gan X."/>
            <person name="Zeng H."/>
            <person name="Yu D."/>
            <person name="Zhu Y."/>
            <person name="Jiang H."/>
            <person name="Qiu Q."/>
            <person name="Yang H."/>
            <person name="Zhang Y.E."/>
            <person name="Wang W."/>
            <person name="Zhu M."/>
            <person name="He S."/>
            <person name="Zhang G."/>
        </authorList>
    </citation>
    <scope>NUCLEOTIDE SEQUENCE</scope>
    <source>
        <strain evidence="4">Allg_001</strain>
    </source>
</reference>
<sequence>MLLDQGHATMTLSLPPGQELSGSCVTSRPIFEFCNRIRWEKNITLGEPPGFLHSWWCVFWDLYCAAPERRDTCEHSSEAKAFHDYLRINQGEEVKLLFPIPPTRPPHDITGRTALIGREARSSPAACCSLKHSCMGKRTASEGQNPTPPAEHREVKPTATSGVEKAVMTDYSNTVRVASVLQPLCNKNLPEVSHRLGELEKELCPVIKIRSDALQTKAEEEENCCGVGGFHLWGPRDGWLLMWALRGSVGAGETSVHAGGGLPCGPGWGVTHKLETAGDDSRAPRRDAGVGRAQGEGGEEENLSGSVLPTDCSRPLSPACSPSARGLPVRFPGRSAAGEVREEDLHPPGKENPISLRTLEYIYIFFLCMMESLGKVTMKDSHLPGALGIWSAAAAPSPVLGNIPPSDGMPGGPIPPGFFQGPPGSQPSPHAQPPPHNPNNMMGPHSQPFMSPRYAGGPRPPIRMGNQPPGGVPGAQPLLPNTMDHTRQQGHPNIGGPMQRMNPPRGMGPMGPGPQSDPWLSLQNYGGGMRPPPNSIGPGMPGINMGPGAGRPWPNPNSANSIPYSSSSPGTYVGPPGGGGPPGTPIMPSPADSTNSSDNLYTMINAVPPGGNRTNFPMGPGSDGPMGGMGGMEPHHMNGSLGSGDIDGLSKNSPNNISGISNPPGTPRDDGELGGNFLHSFQNDNVSTGTRPPADDGPTCAWAQRRGQDAFIPADRVYDMYSSSGLSVLLNNSMEVCLEGLRRISFFIYWAVR</sequence>
<dbReference type="PANTHER" id="PTHR12610:SF22">
    <property type="entry name" value="SINGLE-STRANDED DNA-BINDING PROTEIN 3"/>
    <property type="match status" value="1"/>
</dbReference>
<dbReference type="PANTHER" id="PTHR12610">
    <property type="entry name" value="SINGLE STRANDED DNA BINDING PROTEIN"/>
    <property type="match status" value="1"/>
</dbReference>
<name>A0A8J7NH25_ATRSP</name>
<dbReference type="GO" id="GO:0045944">
    <property type="term" value="P:positive regulation of transcription by RNA polymerase II"/>
    <property type="evidence" value="ECO:0007669"/>
    <property type="project" value="TreeGrafter"/>
</dbReference>
<dbReference type="Pfam" id="PF04503">
    <property type="entry name" value="SSDP"/>
    <property type="match status" value="1"/>
</dbReference>
<comment type="caution">
    <text evidence="4">The sequence shown here is derived from an EMBL/GenBank/DDBJ whole genome shotgun (WGS) entry which is preliminary data.</text>
</comment>
<dbReference type="EMBL" id="JAAWVO010011080">
    <property type="protein sequence ID" value="MBN3313242.1"/>
    <property type="molecule type" value="Genomic_DNA"/>
</dbReference>
<gene>
    <name evidence="4" type="primary">Ssbp3_0</name>
    <name evidence="4" type="ORF">GTO95_0013192</name>
</gene>
<feature type="region of interest" description="Disordered" evidence="3">
    <location>
        <begin position="138"/>
        <end position="159"/>
    </location>
</feature>